<evidence type="ECO:0000256" key="1">
    <source>
        <dbReference type="SAM" id="MobiDB-lite"/>
    </source>
</evidence>
<feature type="compositionally biased region" description="Pro residues" evidence="1">
    <location>
        <begin position="385"/>
        <end position="397"/>
    </location>
</feature>
<keyword evidence="3" id="KW-1185">Reference proteome</keyword>
<feature type="compositionally biased region" description="Basic and acidic residues" evidence="1">
    <location>
        <begin position="29"/>
        <end position="74"/>
    </location>
</feature>
<name>A0A9P4HYX7_9PEZI</name>
<feature type="region of interest" description="Disordered" evidence="1">
    <location>
        <begin position="1"/>
        <end position="89"/>
    </location>
</feature>
<dbReference type="PRINTS" id="PR01217">
    <property type="entry name" value="PRICHEXTENSN"/>
</dbReference>
<dbReference type="OrthoDB" id="3691720at2759"/>
<feature type="compositionally biased region" description="Acidic residues" evidence="1">
    <location>
        <begin position="130"/>
        <end position="157"/>
    </location>
</feature>
<feature type="compositionally biased region" description="Polar residues" evidence="1">
    <location>
        <begin position="340"/>
        <end position="356"/>
    </location>
</feature>
<organism evidence="2 3">
    <name type="scientific">Saccharata proteae CBS 121410</name>
    <dbReference type="NCBI Taxonomy" id="1314787"/>
    <lineage>
        <taxon>Eukaryota</taxon>
        <taxon>Fungi</taxon>
        <taxon>Dikarya</taxon>
        <taxon>Ascomycota</taxon>
        <taxon>Pezizomycotina</taxon>
        <taxon>Dothideomycetes</taxon>
        <taxon>Dothideomycetes incertae sedis</taxon>
        <taxon>Botryosphaeriales</taxon>
        <taxon>Saccharataceae</taxon>
        <taxon>Saccharata</taxon>
    </lineage>
</organism>
<feature type="compositionally biased region" description="Pro residues" evidence="1">
    <location>
        <begin position="317"/>
        <end position="326"/>
    </location>
</feature>
<feature type="region of interest" description="Disordered" evidence="1">
    <location>
        <begin position="106"/>
        <end position="220"/>
    </location>
</feature>
<evidence type="ECO:0000313" key="2">
    <source>
        <dbReference type="EMBL" id="KAF2090082.1"/>
    </source>
</evidence>
<dbReference type="Proteomes" id="UP000799776">
    <property type="component" value="Unassembled WGS sequence"/>
</dbReference>
<feature type="compositionally biased region" description="Polar residues" evidence="1">
    <location>
        <begin position="254"/>
        <end position="271"/>
    </location>
</feature>
<comment type="caution">
    <text evidence="2">The sequence shown here is derived from an EMBL/GenBank/DDBJ whole genome shotgun (WGS) entry which is preliminary data.</text>
</comment>
<proteinExistence type="predicted"/>
<protein>
    <submittedName>
        <fullName evidence="2">Uncharacterized protein</fullName>
    </submittedName>
</protein>
<feature type="compositionally biased region" description="Basic and acidic residues" evidence="1">
    <location>
        <begin position="107"/>
        <end position="129"/>
    </location>
</feature>
<feature type="region of interest" description="Disordered" evidence="1">
    <location>
        <begin position="232"/>
        <end position="402"/>
    </location>
</feature>
<sequence>MAQQDTTNVKQTIKQAKAAYKKHGPQMSVKERKQLERAAELDRRAERIKEQERKRRDAQKKRQEKEEKERKARESLGLGMATQLAGFNHTQKRLKGAMESFLGFGRKKTDADDKGKADAQLHEEAADKDPWDDDVSLDDDGFSLDGICEDGTQEDNVCDQPEGLGGQDTAVVDNIVSSSPGHGFQASKIHSPEPKSTPPISKVHSSPSTVSFGWRSSLDPWEDEVLDDETLLDAIKDKTPTSQALNCMPVPRASSPSQQHPEPVNQIQSNSPKKHSSPNGLAADEGWDDFLASNTQLERELLASPVNIRTQSSKYPSEPPETPTPMPRVTRPKPRGVLREQSTTAARPVALTTSKFANVPKIANDDPHKLMPPPPKRMCLTPGRAPVPPLSKPPPSKPSTLATFGLSTQLLNDAVDDDIRLTP</sequence>
<feature type="compositionally biased region" description="Polar residues" evidence="1">
    <location>
        <begin position="1"/>
        <end position="14"/>
    </location>
</feature>
<reference evidence="2" key="1">
    <citation type="journal article" date="2020" name="Stud. Mycol.">
        <title>101 Dothideomycetes genomes: a test case for predicting lifestyles and emergence of pathogens.</title>
        <authorList>
            <person name="Haridas S."/>
            <person name="Albert R."/>
            <person name="Binder M."/>
            <person name="Bloem J."/>
            <person name="Labutti K."/>
            <person name="Salamov A."/>
            <person name="Andreopoulos B."/>
            <person name="Baker S."/>
            <person name="Barry K."/>
            <person name="Bills G."/>
            <person name="Bluhm B."/>
            <person name="Cannon C."/>
            <person name="Castanera R."/>
            <person name="Culley D."/>
            <person name="Daum C."/>
            <person name="Ezra D."/>
            <person name="Gonzalez J."/>
            <person name="Henrissat B."/>
            <person name="Kuo A."/>
            <person name="Liang C."/>
            <person name="Lipzen A."/>
            <person name="Lutzoni F."/>
            <person name="Magnuson J."/>
            <person name="Mondo S."/>
            <person name="Nolan M."/>
            <person name="Ohm R."/>
            <person name="Pangilinan J."/>
            <person name="Park H.-J."/>
            <person name="Ramirez L."/>
            <person name="Alfaro M."/>
            <person name="Sun H."/>
            <person name="Tritt A."/>
            <person name="Yoshinaga Y."/>
            <person name="Zwiers L.-H."/>
            <person name="Turgeon B."/>
            <person name="Goodwin S."/>
            <person name="Spatafora J."/>
            <person name="Crous P."/>
            <person name="Grigoriev I."/>
        </authorList>
    </citation>
    <scope>NUCLEOTIDE SEQUENCE</scope>
    <source>
        <strain evidence="2">CBS 121410</strain>
    </source>
</reference>
<gene>
    <name evidence="2" type="ORF">K490DRAFT_62960</name>
</gene>
<dbReference type="AlphaFoldDB" id="A0A9P4HYX7"/>
<dbReference type="EMBL" id="ML978713">
    <property type="protein sequence ID" value="KAF2090082.1"/>
    <property type="molecule type" value="Genomic_DNA"/>
</dbReference>
<evidence type="ECO:0000313" key="3">
    <source>
        <dbReference type="Proteomes" id="UP000799776"/>
    </source>
</evidence>
<accession>A0A9P4HYX7</accession>